<dbReference type="PATRIC" id="fig|1405.8.peg.4675"/>
<evidence type="ECO:0000313" key="2">
    <source>
        <dbReference type="Proteomes" id="UP000029389"/>
    </source>
</evidence>
<comment type="caution">
    <text evidence="1">The sequence shown here is derived from an EMBL/GenBank/DDBJ whole genome shotgun (WGS) entry which is preliminary data.</text>
</comment>
<dbReference type="EMBL" id="JMQC01000008">
    <property type="protein sequence ID" value="KFN02215.1"/>
    <property type="molecule type" value="Genomic_DNA"/>
</dbReference>
<organism evidence="1 2">
    <name type="scientific">Bacillus clarus</name>
    <dbReference type="NCBI Taxonomy" id="2338372"/>
    <lineage>
        <taxon>Bacteria</taxon>
        <taxon>Bacillati</taxon>
        <taxon>Bacillota</taxon>
        <taxon>Bacilli</taxon>
        <taxon>Bacillales</taxon>
        <taxon>Bacillaceae</taxon>
        <taxon>Bacillus</taxon>
        <taxon>Bacillus cereus group</taxon>
    </lineage>
</organism>
<gene>
    <name evidence="1" type="ORF">DJ93_4541</name>
</gene>
<name>A0A090YUY4_9BACI</name>
<accession>A0A090YUY4</accession>
<dbReference type="AlphaFoldDB" id="A0A090YUY4"/>
<dbReference type="Proteomes" id="UP000029389">
    <property type="component" value="Unassembled WGS sequence"/>
</dbReference>
<sequence>MLFDLFEGIALVGEVLRLDVHSKTWIEELDKVLNGNVHFLEFGGK</sequence>
<proteinExistence type="predicted"/>
<protein>
    <submittedName>
        <fullName evidence="1">Uncharacterized protein</fullName>
    </submittedName>
</protein>
<evidence type="ECO:0000313" key="1">
    <source>
        <dbReference type="EMBL" id="KFN02215.1"/>
    </source>
</evidence>
<reference evidence="1 2" key="1">
    <citation type="submission" date="2014-04" db="EMBL/GenBank/DDBJ databases">
        <authorList>
            <person name="Bishop-Lilly K.A."/>
            <person name="Broomall S.M."/>
            <person name="Chain P.S."/>
            <person name="Chertkov O."/>
            <person name="Coyne S.R."/>
            <person name="Daligault H.E."/>
            <person name="Davenport K.W."/>
            <person name="Erkkila T."/>
            <person name="Frey K.G."/>
            <person name="Gibbons H.S."/>
            <person name="Gu W."/>
            <person name="Jaissle J."/>
            <person name="Johnson S.L."/>
            <person name="Koroleva G.I."/>
            <person name="Ladner J.T."/>
            <person name="Lo C.-C."/>
            <person name="Minogue T.D."/>
            <person name="Munk C."/>
            <person name="Palacios G.F."/>
            <person name="Redden C.L."/>
            <person name="Rosenzweig C.N."/>
            <person name="Scholz M.B."/>
            <person name="Teshima H."/>
            <person name="Xu Y."/>
        </authorList>
    </citation>
    <scope>NUCLEOTIDE SEQUENCE [LARGE SCALE GENOMIC DNA]</scope>
    <source>
        <strain evidence="1 2">BHP</strain>
    </source>
</reference>